<dbReference type="EMBL" id="MKQR01000028">
    <property type="protein sequence ID" value="OLR90137.1"/>
    <property type="molecule type" value="Genomic_DNA"/>
</dbReference>
<name>A0A1Q9LDL8_9PSEU</name>
<dbReference type="OrthoDB" id="3697109at2"/>
<protein>
    <recommendedName>
        <fullName evidence="3">PE domain-containing protein</fullName>
    </recommendedName>
</protein>
<proteinExistence type="predicted"/>
<gene>
    <name evidence="1" type="ORF">BJP25_03955</name>
</gene>
<dbReference type="RefSeq" id="WP_075978343.1">
    <property type="nucleotide sequence ID" value="NZ_MKQR01000028.1"/>
</dbReference>
<reference evidence="1 2" key="1">
    <citation type="submission" date="2016-10" db="EMBL/GenBank/DDBJ databases">
        <title>The Draft Genome Sequence of Actinokineospora bangkokensis 44EHWT reveals the biosynthetic pathway of antifungal compounds Thailandins with unusual extender unit butylmalonyl-CoA.</title>
        <authorList>
            <person name="Greule A."/>
            <person name="Intra B."/>
            <person name="Flemming S."/>
            <person name="Rommel M.G."/>
            <person name="Panbangred W."/>
            <person name="Bechthold A."/>
        </authorList>
    </citation>
    <scope>NUCLEOTIDE SEQUENCE [LARGE SCALE GENOMIC DNA]</scope>
    <source>
        <strain evidence="1 2">44EHW</strain>
    </source>
</reference>
<evidence type="ECO:0000313" key="1">
    <source>
        <dbReference type="EMBL" id="OLR90137.1"/>
    </source>
</evidence>
<dbReference type="AlphaFoldDB" id="A0A1Q9LDL8"/>
<dbReference type="Proteomes" id="UP000186040">
    <property type="component" value="Unassembled WGS sequence"/>
</dbReference>
<evidence type="ECO:0008006" key="3">
    <source>
        <dbReference type="Google" id="ProtNLM"/>
    </source>
</evidence>
<organism evidence="1 2">
    <name type="scientific">Actinokineospora bangkokensis</name>
    <dbReference type="NCBI Taxonomy" id="1193682"/>
    <lineage>
        <taxon>Bacteria</taxon>
        <taxon>Bacillati</taxon>
        <taxon>Actinomycetota</taxon>
        <taxon>Actinomycetes</taxon>
        <taxon>Pseudonocardiales</taxon>
        <taxon>Pseudonocardiaceae</taxon>
        <taxon>Actinokineospora</taxon>
    </lineage>
</organism>
<sequence>MYVDDPNAAGPGAPRGAQGWQVDPAMVGEFAAAVAEVRADLDAIFADVAELSSPAYLPMLGTSPVGQELAEKFTERLGGESGLKGQLEQALARMQEFVASAEQSAAAYQQSDDSSEHRFTN</sequence>
<comment type="caution">
    <text evidence="1">The sequence shown here is derived from an EMBL/GenBank/DDBJ whole genome shotgun (WGS) entry which is preliminary data.</text>
</comment>
<dbReference type="STRING" id="1193682.BJP25_03955"/>
<evidence type="ECO:0000313" key="2">
    <source>
        <dbReference type="Proteomes" id="UP000186040"/>
    </source>
</evidence>
<accession>A0A1Q9LDL8</accession>
<keyword evidence="2" id="KW-1185">Reference proteome</keyword>